<dbReference type="Gene3D" id="2.60.120.10">
    <property type="entry name" value="Jelly Rolls"/>
    <property type="match status" value="1"/>
</dbReference>
<dbReference type="InterPro" id="IPR003779">
    <property type="entry name" value="CMD-like"/>
</dbReference>
<feature type="chain" id="PRO_5046326378" evidence="1">
    <location>
        <begin position="20"/>
        <end position="382"/>
    </location>
</feature>
<evidence type="ECO:0000313" key="5">
    <source>
        <dbReference type="Proteomes" id="UP000245523"/>
    </source>
</evidence>
<dbReference type="CDD" id="cd02233">
    <property type="entry name" value="cupin_HNL-like"/>
    <property type="match status" value="1"/>
</dbReference>
<evidence type="ECO:0000256" key="1">
    <source>
        <dbReference type="SAM" id="SignalP"/>
    </source>
</evidence>
<comment type="caution">
    <text evidence="4">The sequence shown here is derived from an EMBL/GenBank/DDBJ whole genome shotgun (WGS) entry which is preliminary data.</text>
</comment>
<keyword evidence="5" id="KW-1185">Reference proteome</keyword>
<feature type="signal peptide" evidence="1">
    <location>
        <begin position="1"/>
        <end position="19"/>
    </location>
</feature>
<dbReference type="InterPro" id="IPR011051">
    <property type="entry name" value="RmlC_Cupin_sf"/>
</dbReference>
<dbReference type="Pfam" id="PF07883">
    <property type="entry name" value="Cupin_2"/>
    <property type="match status" value="1"/>
</dbReference>
<name>A0ABX5LSR9_9BACT</name>
<proteinExistence type="predicted"/>
<dbReference type="RefSeq" id="WP_199191844.1">
    <property type="nucleotide sequence ID" value="NZ_JAXEIU010000019.1"/>
</dbReference>
<reference evidence="4 5" key="1">
    <citation type="submission" date="2018-05" db="EMBL/GenBank/DDBJ databases">
        <title>Animal gut microbial communities from fecal samples from Wisconsin, USA.</title>
        <authorList>
            <person name="Neumann A."/>
        </authorList>
    </citation>
    <scope>NUCLEOTIDE SEQUENCE [LARGE SCALE GENOMIC DNA]</scope>
    <source>
        <strain evidence="4 5">UWS4</strain>
    </source>
</reference>
<dbReference type="InterPro" id="IPR047263">
    <property type="entry name" value="HNL-like_cupin"/>
</dbReference>
<dbReference type="SUPFAM" id="SSF69118">
    <property type="entry name" value="AhpD-like"/>
    <property type="match status" value="1"/>
</dbReference>
<dbReference type="PANTHER" id="PTHR43698">
    <property type="entry name" value="RIBD C-TERMINAL DOMAIN CONTAINING PROTEIN"/>
    <property type="match status" value="1"/>
</dbReference>
<dbReference type="Pfam" id="PF02627">
    <property type="entry name" value="CMD"/>
    <property type="match status" value="1"/>
</dbReference>
<feature type="domain" description="Cupin type-2" evidence="3">
    <location>
        <begin position="290"/>
        <end position="350"/>
    </location>
</feature>
<dbReference type="InterPro" id="IPR013096">
    <property type="entry name" value="Cupin_2"/>
</dbReference>
<dbReference type="PANTHER" id="PTHR43698:SF1">
    <property type="entry name" value="BLL4564 PROTEIN"/>
    <property type="match status" value="1"/>
</dbReference>
<dbReference type="InterPro" id="IPR014710">
    <property type="entry name" value="RmlC-like_jellyroll"/>
</dbReference>
<evidence type="ECO:0000259" key="3">
    <source>
        <dbReference type="Pfam" id="PF07883"/>
    </source>
</evidence>
<organism evidence="4 5">
    <name type="scientific">Hallerella porci</name>
    <dbReference type="NCBI Taxonomy" id="1945871"/>
    <lineage>
        <taxon>Bacteria</taxon>
        <taxon>Pseudomonadati</taxon>
        <taxon>Fibrobacterota</taxon>
        <taxon>Fibrobacteria</taxon>
        <taxon>Fibrobacterales</taxon>
        <taxon>Fibrobacteraceae</taxon>
        <taxon>Hallerella</taxon>
    </lineage>
</organism>
<protein>
    <submittedName>
        <fullName evidence="4">Quercetin dioxygenase-like cupin family protein</fullName>
    </submittedName>
</protein>
<sequence length="382" mass="42459">MKSPLLFLGSLMMTTFATAKISAENALTEREQGIVQIAAFAANGNLEKLKTAVDESLDAGLTVNEAGEVFLQLYAYAGFPRSLNAQNVLNAVVQERESKKKKTIFGVPPEKVPSENRYAVGREQINKIFGYNAKQNRPTEMGYATTTDVFLKEHLFSDIIQRNNLKVEERELATVSMLAALFNVNPQLKAHIHGALTIGNSEEKLRGLIQIFAKKVGKKEAKNAEAVLAQVLKEQKETKIPAEEEKPAIPREAQISAFAVGNSNDAYAQYFIGKSYLASLNRDEVSISNVTFEPGCRNNWHIHHQSGQILIVVGGTGWYQEWGKPAQKLRPGDVVHIPPEVKHWHGATKDSWFAHLALSLPGENHTNEWLEEVSDAEYLKLK</sequence>
<evidence type="ECO:0000313" key="4">
    <source>
        <dbReference type="EMBL" id="PWL04101.1"/>
    </source>
</evidence>
<dbReference type="Proteomes" id="UP000245523">
    <property type="component" value="Unassembled WGS sequence"/>
</dbReference>
<dbReference type="InterPro" id="IPR029032">
    <property type="entry name" value="AhpD-like"/>
</dbReference>
<feature type="domain" description="Carboxymuconolactone decarboxylase-like" evidence="2">
    <location>
        <begin position="13"/>
        <end position="89"/>
    </location>
</feature>
<dbReference type="SUPFAM" id="SSF51182">
    <property type="entry name" value="RmlC-like cupins"/>
    <property type="match status" value="1"/>
</dbReference>
<evidence type="ECO:0000259" key="2">
    <source>
        <dbReference type="Pfam" id="PF02627"/>
    </source>
</evidence>
<gene>
    <name evidence="4" type="ORF">B0H50_101112</name>
</gene>
<dbReference type="Gene3D" id="1.20.1290.10">
    <property type="entry name" value="AhpD-like"/>
    <property type="match status" value="1"/>
</dbReference>
<accession>A0ABX5LSR9</accession>
<dbReference type="EMBL" id="QGHD01000001">
    <property type="protein sequence ID" value="PWL04101.1"/>
    <property type="molecule type" value="Genomic_DNA"/>
</dbReference>
<keyword evidence="1" id="KW-0732">Signal</keyword>